<evidence type="ECO:0000313" key="2">
    <source>
        <dbReference type="EMBL" id="CAD9560778.1"/>
    </source>
</evidence>
<evidence type="ECO:0000256" key="1">
    <source>
        <dbReference type="SAM" id="Phobius"/>
    </source>
</evidence>
<feature type="transmembrane region" description="Helical" evidence="1">
    <location>
        <begin position="79"/>
        <end position="99"/>
    </location>
</feature>
<sequence length="476" mass="53620">MEVEQQQQLMEYNDGVLSNVTTTTAAIQQSQEGGVLMMSIADNRNINNVTAAVTASSSNAHITLAESCTMITAPSLHKLFLIATTTLFLAYAAVSPRTLPPVEYNAAFKSNINLVLLLYIAPVAYLFSVFDARLKLNDVNAIIHVFYRSFLFGYIAVFVLETLLATALRLMVFAVWEPAVFKLTPRIPLPVLPWVLRSESYRPKRITLFAADFAVSCIAAPIVEEVVKLKIVQWYGNLPQNYQSRVVRRPSKRDPKKIRVKRILEPVHVEYDSSINASIKTNMEEEVTDINAHVTTMLACSLGLKLADSTRRILMYTKRNHSHKAFYSICRGIFPIHELCGCMTALQLARRDILGVKIPAWKMILGAVFVHAMANFRGMKPVYKWNSATPWSEMQLSPWSVADDSTLVQMVNKGLAKLMWLIILGRVFGYCVKNYYRIGRQARKRATTYAGKRAAFLSQLAADDMLKKSKKDQSKH</sequence>
<gene>
    <name evidence="2" type="ORF">LDAN0321_LOCUS2711</name>
</gene>
<keyword evidence="1" id="KW-0812">Transmembrane</keyword>
<reference evidence="2" key="1">
    <citation type="submission" date="2021-01" db="EMBL/GenBank/DDBJ databases">
        <authorList>
            <person name="Corre E."/>
            <person name="Pelletier E."/>
            <person name="Niang G."/>
            <person name="Scheremetjew M."/>
            <person name="Finn R."/>
            <person name="Kale V."/>
            <person name="Holt S."/>
            <person name="Cochrane G."/>
            <person name="Meng A."/>
            <person name="Brown T."/>
            <person name="Cohen L."/>
        </authorList>
    </citation>
    <scope>NUCLEOTIDE SEQUENCE</scope>
    <source>
        <strain evidence="2">B650</strain>
    </source>
</reference>
<proteinExistence type="predicted"/>
<accession>A0A7S2JY83</accession>
<keyword evidence="1" id="KW-0472">Membrane</keyword>
<feature type="transmembrane region" description="Helical" evidence="1">
    <location>
        <begin position="111"/>
        <end position="130"/>
    </location>
</feature>
<dbReference type="EMBL" id="HBGY01004536">
    <property type="protein sequence ID" value="CAD9560778.1"/>
    <property type="molecule type" value="Transcribed_RNA"/>
</dbReference>
<name>A0A7S2JY83_9STRA</name>
<protein>
    <submittedName>
        <fullName evidence="2">Uncharacterized protein</fullName>
    </submittedName>
</protein>
<feature type="transmembrane region" description="Helical" evidence="1">
    <location>
        <begin position="151"/>
        <end position="176"/>
    </location>
</feature>
<organism evidence="2">
    <name type="scientific">Leptocylindrus danicus</name>
    <dbReference type="NCBI Taxonomy" id="163516"/>
    <lineage>
        <taxon>Eukaryota</taxon>
        <taxon>Sar</taxon>
        <taxon>Stramenopiles</taxon>
        <taxon>Ochrophyta</taxon>
        <taxon>Bacillariophyta</taxon>
        <taxon>Coscinodiscophyceae</taxon>
        <taxon>Chaetocerotophycidae</taxon>
        <taxon>Leptocylindrales</taxon>
        <taxon>Leptocylindraceae</taxon>
        <taxon>Leptocylindrus</taxon>
    </lineage>
</organism>
<dbReference type="AlphaFoldDB" id="A0A7S2JY83"/>
<keyword evidence="1" id="KW-1133">Transmembrane helix</keyword>